<dbReference type="InterPro" id="IPR007822">
    <property type="entry name" value="LANC-like"/>
</dbReference>
<dbReference type="SUPFAM" id="SSF158745">
    <property type="entry name" value="LanC-like"/>
    <property type="match status" value="1"/>
</dbReference>
<dbReference type="AlphaFoldDB" id="A0A4R5C721"/>
<evidence type="ECO:0000256" key="1">
    <source>
        <dbReference type="PIRSR" id="PIRSR607822-1"/>
    </source>
</evidence>
<keyword evidence="1" id="KW-0862">Zinc</keyword>
<dbReference type="GO" id="GO:0046872">
    <property type="term" value="F:metal ion binding"/>
    <property type="evidence" value="ECO:0007669"/>
    <property type="project" value="UniProtKB-KW"/>
</dbReference>
<dbReference type="PANTHER" id="PTHR12736:SF5">
    <property type="entry name" value="GLUTATHIONE S-TRANSFERASE LANCL1"/>
    <property type="match status" value="1"/>
</dbReference>
<evidence type="ECO:0000256" key="2">
    <source>
        <dbReference type="SAM" id="MobiDB-lite"/>
    </source>
</evidence>
<comment type="caution">
    <text evidence="3">The sequence shown here is derived from an EMBL/GenBank/DDBJ whole genome shotgun (WGS) entry which is preliminary data.</text>
</comment>
<dbReference type="PRINTS" id="PR01955">
    <property type="entry name" value="LANCFRANKIA"/>
</dbReference>
<feature type="region of interest" description="Disordered" evidence="2">
    <location>
        <begin position="86"/>
        <end position="203"/>
    </location>
</feature>
<dbReference type="OrthoDB" id="9148343at2"/>
<organism evidence="3 4">
    <name type="scientific">Actinomadura rubrisoli</name>
    <dbReference type="NCBI Taxonomy" id="2530368"/>
    <lineage>
        <taxon>Bacteria</taxon>
        <taxon>Bacillati</taxon>
        <taxon>Actinomycetota</taxon>
        <taxon>Actinomycetes</taxon>
        <taxon>Streptosporangiales</taxon>
        <taxon>Thermomonosporaceae</taxon>
        <taxon>Actinomadura</taxon>
    </lineage>
</organism>
<dbReference type="Gene3D" id="1.50.10.20">
    <property type="match status" value="1"/>
</dbReference>
<evidence type="ECO:0000313" key="4">
    <source>
        <dbReference type="Proteomes" id="UP000294513"/>
    </source>
</evidence>
<dbReference type="PRINTS" id="PR01950">
    <property type="entry name" value="LANCSUPER"/>
</dbReference>
<feature type="compositionally biased region" description="Basic residues" evidence="2">
    <location>
        <begin position="223"/>
        <end position="245"/>
    </location>
</feature>
<feature type="compositionally biased region" description="Basic and acidic residues" evidence="2">
    <location>
        <begin position="39"/>
        <end position="64"/>
    </location>
</feature>
<dbReference type="SMART" id="SM01260">
    <property type="entry name" value="LANC_like"/>
    <property type="match status" value="1"/>
</dbReference>
<dbReference type="Pfam" id="PF05147">
    <property type="entry name" value="LANC_like"/>
    <property type="match status" value="1"/>
</dbReference>
<name>A0A4R5C721_9ACTN</name>
<sequence>MACHQAVSEPARFRGRVVGGELRAGTSGRRLAGAGNRRVRSDGRQERAGTDRHGGRADLDDTGRRAGRRRVGCTTAAQGAFLGLPRFLPGLRRPPDGQPTARTPVLELAPGRGRPVRRGRDSAAQLRGGGVQPQGAERPERLPPVRRGSHLSAPRRLSRAGRSDARPARRDRRLPLPAYAGVHRPTGPWSGFRRRPGNREKLRGAPLPAARRGIGAVARIGMGRRRDRTGRRGRTLCRSPHRSGRRAPESRPGRRLMTAPGYSPAADTADRQLSAAVGIGARLVAEAIWSGDRCNWVGAEPLDLRNRNGARLALTYRALGPNLYAGSSGVALFLAQLCTTTGQDEFRPTALAAMRHAFSRREELDPHMRVAFYTGWTGMGVAALRTGLLLDAAEFVDAGTGLLREVCRLVEAVDGQDVESPGRPEFDLMSGMAGTVLALVLGHRYTGEDALAEAAATAAGWLLRTARKTRTGWSWHSFRIPAQRDLTGLSHGTAGVAVALIEAYRLTGEELFATAARNAMRYENRWLSVEEGDWPDFRRHTGTGRARVYTPLWCTGAPGIALSRLHAYEQLGEPRWRQDATTALATTERVTRRLLEGGGADYSLCHGLPGNAESFQQAGVILGADAGGRDIPSLVADHGLERNASTGTWPCGTHSEESPNLMLGLAGIGYFYLRLAAPQIPSLLLPVRWGR</sequence>
<feature type="binding site" evidence="1">
    <location>
        <position position="554"/>
    </location>
    <ligand>
        <name>Zn(2+)</name>
        <dbReference type="ChEBI" id="CHEBI:29105"/>
    </ligand>
</feature>
<gene>
    <name evidence="3" type="ORF">E1298_07040</name>
</gene>
<dbReference type="PANTHER" id="PTHR12736">
    <property type="entry name" value="LANC-LIKE PROTEIN"/>
    <property type="match status" value="1"/>
</dbReference>
<accession>A0A4R5C721</accession>
<dbReference type="GO" id="GO:0031179">
    <property type="term" value="P:peptide modification"/>
    <property type="evidence" value="ECO:0007669"/>
    <property type="project" value="InterPro"/>
</dbReference>
<dbReference type="GO" id="GO:0005886">
    <property type="term" value="C:plasma membrane"/>
    <property type="evidence" value="ECO:0007669"/>
    <property type="project" value="TreeGrafter"/>
</dbReference>
<keyword evidence="1" id="KW-0479">Metal-binding</keyword>
<dbReference type="Proteomes" id="UP000294513">
    <property type="component" value="Unassembled WGS sequence"/>
</dbReference>
<evidence type="ECO:0008006" key="5">
    <source>
        <dbReference type="Google" id="ProtNLM"/>
    </source>
</evidence>
<keyword evidence="4" id="KW-1185">Reference proteome</keyword>
<evidence type="ECO:0000313" key="3">
    <source>
        <dbReference type="EMBL" id="TDD94346.1"/>
    </source>
</evidence>
<reference evidence="3 4" key="1">
    <citation type="submission" date="2019-03" db="EMBL/GenBank/DDBJ databases">
        <title>Draft genome sequences of novel Actinobacteria.</title>
        <authorList>
            <person name="Sahin N."/>
            <person name="Ay H."/>
            <person name="Saygin H."/>
        </authorList>
    </citation>
    <scope>NUCLEOTIDE SEQUENCE [LARGE SCALE GENOMIC DNA]</scope>
    <source>
        <strain evidence="3 4">H3C3</strain>
    </source>
</reference>
<proteinExistence type="predicted"/>
<protein>
    <recommendedName>
        <fullName evidence="5">Lanthionine synthetase C family protein</fullName>
    </recommendedName>
</protein>
<feature type="region of interest" description="Disordered" evidence="2">
    <location>
        <begin position="24"/>
        <end position="71"/>
    </location>
</feature>
<feature type="binding site" evidence="1">
    <location>
        <position position="606"/>
    </location>
    <ligand>
        <name>Zn(2+)</name>
        <dbReference type="ChEBI" id="CHEBI:29105"/>
    </ligand>
</feature>
<dbReference type="EMBL" id="SMKU01000020">
    <property type="protein sequence ID" value="TDD94346.1"/>
    <property type="molecule type" value="Genomic_DNA"/>
</dbReference>
<feature type="binding site" evidence="1">
    <location>
        <position position="605"/>
    </location>
    <ligand>
        <name>Zn(2+)</name>
        <dbReference type="ChEBI" id="CHEBI:29105"/>
    </ligand>
</feature>
<feature type="region of interest" description="Disordered" evidence="2">
    <location>
        <begin position="223"/>
        <end position="267"/>
    </location>
</feature>